<evidence type="ECO:0000256" key="2">
    <source>
        <dbReference type="ARBA" id="ARBA00022857"/>
    </source>
</evidence>
<dbReference type="PANTHER" id="PTHR43217">
    <property type="entry name" value="SUCCINATE SEMIALDEHYDE DEHYDROGENASE [NAD(P)+] SAD"/>
    <property type="match status" value="1"/>
</dbReference>
<dbReference type="InterPro" id="IPR016163">
    <property type="entry name" value="Ald_DH_C"/>
</dbReference>
<dbReference type="GO" id="GO:0004030">
    <property type="term" value="F:aldehyde dehydrogenase [NAD(P)+] activity"/>
    <property type="evidence" value="ECO:0007669"/>
    <property type="project" value="InterPro"/>
</dbReference>
<dbReference type="FunFam" id="3.40.309.10:FF:000010">
    <property type="entry name" value="Gamma-aminobutyraldehyde dehydrogenase"/>
    <property type="match status" value="1"/>
</dbReference>
<dbReference type="Proteomes" id="UP000679220">
    <property type="component" value="Unassembled WGS sequence"/>
</dbReference>
<evidence type="ECO:0000256" key="1">
    <source>
        <dbReference type="ARBA" id="ARBA00009986"/>
    </source>
</evidence>
<dbReference type="Gene3D" id="3.40.309.10">
    <property type="entry name" value="Aldehyde Dehydrogenase, Chain A, domain 2"/>
    <property type="match status" value="1"/>
</dbReference>
<dbReference type="Gene3D" id="3.40.605.10">
    <property type="entry name" value="Aldehyde Dehydrogenase, Chain A, domain 1"/>
    <property type="match status" value="1"/>
</dbReference>
<dbReference type="SUPFAM" id="SSF53720">
    <property type="entry name" value="ALDH-like"/>
    <property type="match status" value="1"/>
</dbReference>
<dbReference type="PANTHER" id="PTHR43217:SF1">
    <property type="entry name" value="SUCCINATE SEMIALDEHYDE DEHYDROGENASE [NAD(P)+] SAD"/>
    <property type="match status" value="1"/>
</dbReference>
<reference evidence="5" key="2">
    <citation type="submission" date="2021-04" db="EMBL/GenBank/DDBJ databases">
        <authorList>
            <person name="Zhang T."/>
            <person name="Zhang Y."/>
            <person name="Lu D."/>
            <person name="Zuo D."/>
            <person name="Du Z."/>
        </authorList>
    </citation>
    <scope>NUCLEOTIDE SEQUENCE</scope>
    <source>
        <strain evidence="5">JR1</strain>
    </source>
</reference>
<gene>
    <name evidence="5" type="ORF">KDU71_21650</name>
</gene>
<keyword evidence="3" id="KW-0560">Oxidoreductase</keyword>
<organism evidence="5 6">
    <name type="scientific">Carboxylicivirga sediminis</name>
    <dbReference type="NCBI Taxonomy" id="2006564"/>
    <lineage>
        <taxon>Bacteria</taxon>
        <taxon>Pseudomonadati</taxon>
        <taxon>Bacteroidota</taxon>
        <taxon>Bacteroidia</taxon>
        <taxon>Marinilabiliales</taxon>
        <taxon>Marinilabiliaceae</taxon>
        <taxon>Carboxylicivirga</taxon>
    </lineage>
</organism>
<proteinExistence type="inferred from homology"/>
<dbReference type="GO" id="GO:0004777">
    <property type="term" value="F:succinate-semialdehyde dehydrogenase (NAD+) activity"/>
    <property type="evidence" value="ECO:0007669"/>
    <property type="project" value="TreeGrafter"/>
</dbReference>
<dbReference type="RefSeq" id="WP_212193215.1">
    <property type="nucleotide sequence ID" value="NZ_JAGTAR010000053.1"/>
</dbReference>
<evidence type="ECO:0000313" key="6">
    <source>
        <dbReference type="Proteomes" id="UP000679220"/>
    </source>
</evidence>
<dbReference type="AlphaFoldDB" id="A0A941F7E1"/>
<sequence>MYLKSINPATGEIIREYEEFHSDEIDNAIAANYEAYKGWRKEPVEQRAQLLIKAAKVLRDKQEGLAFNITVEMGKNIVEARAEVEKCAKVCEYYAQNGAGFLKSEIIPTEASLSYASMQAIGPVLAIMPWNFPLWQVFRFAAPALMAGNVCLLKHASNVPACALAIENIFVEAGFPADVFKTLLVRSSKVEKIISDKRVKAVTLTGSTPAGKAVASAAGQYLKKCVLELGGSDPYLILKDADIDAAVDACVAGRILNAGQSCIGAKRFIIVDELYDEFATKFTDRMRDITIGDPFDETKDMGPLAKSSFREDLHRQVESSIGKGAKLLTGGYIPNRDGAYYPATVLGDVQPGMVAYHEELFGPVASLIRAQDEADAIRIANDSVFGLGAAVFTGDTERGRQIAEEELEAGCCFVNDFVRSDPRLPFGGVKESGYGRELSHYGMKEFMNIKGVYIK</sequence>
<dbReference type="InterPro" id="IPR016161">
    <property type="entry name" value="Ald_DH/histidinol_DH"/>
</dbReference>
<accession>A0A941F7E1</accession>
<keyword evidence="2" id="KW-0521">NADP</keyword>
<keyword evidence="6" id="KW-1185">Reference proteome</keyword>
<dbReference type="EMBL" id="JAGTAR010000053">
    <property type="protein sequence ID" value="MBR8538191.1"/>
    <property type="molecule type" value="Genomic_DNA"/>
</dbReference>
<feature type="domain" description="Aldehyde dehydrogenase" evidence="4">
    <location>
        <begin position="3"/>
        <end position="451"/>
    </location>
</feature>
<comment type="similarity">
    <text evidence="1">Belongs to the aldehyde dehydrogenase family.</text>
</comment>
<dbReference type="InterPro" id="IPR047110">
    <property type="entry name" value="GABD/Sad-like"/>
</dbReference>
<protein>
    <submittedName>
        <fullName evidence="5">NAD-dependent succinate-semialdehyde dehydrogenase</fullName>
    </submittedName>
</protein>
<dbReference type="InterPro" id="IPR044148">
    <property type="entry name" value="ALDH_GabD1-like"/>
</dbReference>
<dbReference type="CDD" id="cd07100">
    <property type="entry name" value="ALDH_SSADH1_GabD1"/>
    <property type="match status" value="1"/>
</dbReference>
<evidence type="ECO:0000256" key="3">
    <source>
        <dbReference type="ARBA" id="ARBA00023002"/>
    </source>
</evidence>
<name>A0A941F7E1_9BACT</name>
<dbReference type="FunFam" id="3.40.605.10:FF:000012">
    <property type="entry name" value="NAD-dependent succinate-semialdehyde dehydrogenase"/>
    <property type="match status" value="1"/>
</dbReference>
<evidence type="ECO:0000313" key="5">
    <source>
        <dbReference type="EMBL" id="MBR8538191.1"/>
    </source>
</evidence>
<comment type="caution">
    <text evidence="5">The sequence shown here is derived from an EMBL/GenBank/DDBJ whole genome shotgun (WGS) entry which is preliminary data.</text>
</comment>
<reference evidence="5" key="1">
    <citation type="journal article" date="2018" name="Int. J. Syst. Evol. Microbiol.">
        <title>Carboxylicivirga sediminis sp. nov., isolated from coastal sediment.</title>
        <authorList>
            <person name="Wang F.Q."/>
            <person name="Ren L.H."/>
            <person name="Zou R.J."/>
            <person name="Sun Y.Z."/>
            <person name="Liu X.J."/>
            <person name="Jiang F."/>
            <person name="Liu L.J."/>
        </authorList>
    </citation>
    <scope>NUCLEOTIDE SEQUENCE</scope>
    <source>
        <strain evidence="5">JR1</strain>
    </source>
</reference>
<dbReference type="InterPro" id="IPR015590">
    <property type="entry name" value="Aldehyde_DH_dom"/>
</dbReference>
<evidence type="ECO:0000259" key="4">
    <source>
        <dbReference type="Pfam" id="PF00171"/>
    </source>
</evidence>
<dbReference type="Pfam" id="PF00171">
    <property type="entry name" value="Aldedh"/>
    <property type="match status" value="1"/>
</dbReference>
<dbReference type="InterPro" id="IPR016162">
    <property type="entry name" value="Ald_DH_N"/>
</dbReference>